<evidence type="ECO:0000313" key="3">
    <source>
        <dbReference type="Proteomes" id="UP001281614"/>
    </source>
</evidence>
<evidence type="ECO:0000259" key="1">
    <source>
        <dbReference type="Pfam" id="PF06985"/>
    </source>
</evidence>
<evidence type="ECO:0000313" key="2">
    <source>
        <dbReference type="EMBL" id="KAK2773016.1"/>
    </source>
</evidence>
<dbReference type="InterPro" id="IPR010730">
    <property type="entry name" value="HET"/>
</dbReference>
<gene>
    <name evidence="2" type="ORF">CKAH01_13680</name>
</gene>
<dbReference type="EMBL" id="VYYT01000060">
    <property type="protein sequence ID" value="KAK2773016.1"/>
    <property type="molecule type" value="Genomic_DNA"/>
</dbReference>
<dbReference type="PANTHER" id="PTHR33112">
    <property type="entry name" value="DOMAIN PROTEIN, PUTATIVE-RELATED"/>
    <property type="match status" value="1"/>
</dbReference>
<proteinExistence type="predicted"/>
<organism evidence="2 3">
    <name type="scientific">Colletotrichum kahawae</name>
    <name type="common">Coffee berry disease fungus</name>
    <dbReference type="NCBI Taxonomy" id="34407"/>
    <lineage>
        <taxon>Eukaryota</taxon>
        <taxon>Fungi</taxon>
        <taxon>Dikarya</taxon>
        <taxon>Ascomycota</taxon>
        <taxon>Pezizomycotina</taxon>
        <taxon>Sordariomycetes</taxon>
        <taxon>Hypocreomycetidae</taxon>
        <taxon>Glomerellales</taxon>
        <taxon>Glomerellaceae</taxon>
        <taxon>Colletotrichum</taxon>
        <taxon>Colletotrichum gloeosporioides species complex</taxon>
    </lineage>
</organism>
<feature type="domain" description="Heterokaryon incompatibility" evidence="1">
    <location>
        <begin position="229"/>
        <end position="391"/>
    </location>
</feature>
<dbReference type="PANTHER" id="PTHR33112:SF16">
    <property type="entry name" value="HETEROKARYON INCOMPATIBILITY DOMAIN-CONTAINING PROTEIN"/>
    <property type="match status" value="1"/>
</dbReference>
<dbReference type="Pfam" id="PF06985">
    <property type="entry name" value="HET"/>
    <property type="match status" value="1"/>
</dbReference>
<keyword evidence="3" id="KW-1185">Reference proteome</keyword>
<accession>A0AAD9YNP3</accession>
<protein>
    <recommendedName>
        <fullName evidence="1">Heterokaryon incompatibility domain-containing protein</fullName>
    </recommendedName>
</protein>
<sequence length="540" mass="61208">MKENETERDVPCLVCFDLRISRYSFSRRSGLRWVGPLRKLARELTGYDPFDDDERLFVEAKSLDVTAAAGCLSCLLLKEIWGRLGHTEQLCSGEGDMKGRRGFFLYYTRYGDSGEDVPDVLFLRLKYHHYVIYTMEGQNCPWDKIIFSKRWSSFLPTLKQVRRFIRDAWLKQQIRHALEEHDELSVLPTRLVMLHDGRPQGDPGPGAPMEIRLIETSSIARTFENDVDYIALSHCWGSPDVAAQMMQTTRATIGAFTKSIPWGGLTKTFQDAMLVAKHVGIRYVWIDSLCIVQDDAQDWAGESSRMASVYENASLTIAATGATDGHQGLFINTGDEPVLRLGAHGIKLPGLQYPIYVRCYLPNRDARLKQDDPLKGLTEMPLRSRGWVFQERIMSPLTLHFTKTEVIFEDDRHRYASCECEGLYPRMPISDSSRNCLFKKEESSSELATWCTIVENYASHSLTSEADRLPALSGVATRFQQQRPPLGSYLAGLWEADILLGLHWKMTGPVQPRRQPTLARKTLLSAPPTWSWASVGGSNV</sequence>
<comment type="caution">
    <text evidence="2">The sequence shown here is derived from an EMBL/GenBank/DDBJ whole genome shotgun (WGS) entry which is preliminary data.</text>
</comment>
<dbReference type="Proteomes" id="UP001281614">
    <property type="component" value="Unassembled WGS sequence"/>
</dbReference>
<dbReference type="AlphaFoldDB" id="A0AAD9YNP3"/>
<name>A0AAD9YNP3_COLKA</name>
<reference evidence="2" key="1">
    <citation type="submission" date="2023-02" db="EMBL/GenBank/DDBJ databases">
        <title>Colletotrichum kahawae CIFC_Que2 genome sequencing and assembly.</title>
        <authorList>
            <person name="Baroncelli R."/>
        </authorList>
    </citation>
    <scope>NUCLEOTIDE SEQUENCE</scope>
    <source>
        <strain evidence="2">CIFC_Que2</strain>
    </source>
</reference>